<dbReference type="EMBL" id="JAHDTB010000011">
    <property type="protein sequence ID" value="MBW8288598.1"/>
    <property type="molecule type" value="Genomic_DNA"/>
</dbReference>
<accession>A0ABS7FH31</accession>
<organism evidence="1 2">
    <name type="scientific">Chromobacterium subtsugae</name>
    <dbReference type="NCBI Taxonomy" id="251747"/>
    <lineage>
        <taxon>Bacteria</taxon>
        <taxon>Pseudomonadati</taxon>
        <taxon>Pseudomonadota</taxon>
        <taxon>Betaproteobacteria</taxon>
        <taxon>Neisseriales</taxon>
        <taxon>Chromobacteriaceae</taxon>
        <taxon>Chromobacterium</taxon>
    </lineage>
</organism>
<sequence length="85" mass="8862">MPATAGTAPSAVRLGQYLYSGPVSGVTLADGQEIMLFPGKEVELPAEHEYTQTLLALQYLAPAQEPAKAKAARITSDDASTEKGA</sequence>
<protein>
    <submittedName>
        <fullName evidence="1">Uncharacterized protein</fullName>
    </submittedName>
</protein>
<comment type="caution">
    <text evidence="1">The sequence shown here is derived from an EMBL/GenBank/DDBJ whole genome shotgun (WGS) entry which is preliminary data.</text>
</comment>
<name>A0ABS7FH31_9NEIS</name>
<proteinExistence type="predicted"/>
<dbReference type="Proteomes" id="UP000711178">
    <property type="component" value="Unassembled WGS sequence"/>
</dbReference>
<keyword evidence="2" id="KW-1185">Reference proteome</keyword>
<evidence type="ECO:0000313" key="1">
    <source>
        <dbReference type="EMBL" id="MBW8288598.1"/>
    </source>
</evidence>
<gene>
    <name evidence="1" type="ORF">KIF53_13265</name>
</gene>
<reference evidence="1 2" key="1">
    <citation type="submission" date="2021-05" db="EMBL/GenBank/DDBJ databases">
        <title>Draft Whole Genome Sequencing Of Biosensor Chromobacterium violaceum Strain CV026 Reveals A Regulatory RNA In Chromobacterium violaceum Phenotype Regulatory Network.</title>
        <authorList>
            <person name="Hong K.W."/>
            <person name="Chan K.G."/>
            <person name="Chang C.-Y."/>
        </authorList>
    </citation>
    <scope>NUCLEOTIDE SEQUENCE [LARGE SCALE GENOMIC DNA]</scope>
    <source>
        <strain evidence="1 2">ATCC 31532</strain>
    </source>
</reference>
<evidence type="ECO:0000313" key="2">
    <source>
        <dbReference type="Proteomes" id="UP000711178"/>
    </source>
</evidence>